<evidence type="ECO:0000259" key="2">
    <source>
        <dbReference type="Pfam" id="PF24626"/>
    </source>
</evidence>
<dbReference type="InterPro" id="IPR056924">
    <property type="entry name" value="SH3_Tf2-1"/>
</dbReference>
<protein>
    <recommendedName>
        <fullName evidence="2">Tf2-1-like SH3-like domain-containing protein</fullName>
    </recommendedName>
</protein>
<organism evidence="3 4">
    <name type="scientific">Peronospora matthiolae</name>
    <dbReference type="NCBI Taxonomy" id="2874970"/>
    <lineage>
        <taxon>Eukaryota</taxon>
        <taxon>Sar</taxon>
        <taxon>Stramenopiles</taxon>
        <taxon>Oomycota</taxon>
        <taxon>Peronosporomycetes</taxon>
        <taxon>Peronosporales</taxon>
        <taxon>Peronosporaceae</taxon>
        <taxon>Peronospora</taxon>
    </lineage>
</organism>
<sequence>MSTLKKNGLVLLSTEGLRDLSVTNLGASKLAPRFIGPFTIPKVTGKAYTLDIPLSLRLHPTFNVGRLKEYRPATLHGWLRPRRQRLIGRPSLSPCSTRQRHRTRLRPSLRVFKNLKLGSASVQADRRSIVEFRSLFSQPAQLDQGQLQLPDGHQQPFSPPHLHRPGCPGRQQYHREGPPPLVDADGQKRWIVERLLGHEDLRRERNRRDSMSARFQPRASNVYVGSGFHPNSIHSVDDLSVLAVSENETNDDCVVVKRHQDYETKSDCEYVVVKRHRDDEMKNDDENVVLNVYRHDHANENIVASTWHHDLENVSGVASVTRHN</sequence>
<evidence type="ECO:0000313" key="4">
    <source>
        <dbReference type="Proteomes" id="UP001162060"/>
    </source>
</evidence>
<dbReference type="AlphaFoldDB" id="A0AAV1TX74"/>
<dbReference type="Pfam" id="PF24626">
    <property type="entry name" value="SH3_Tf2-1"/>
    <property type="match status" value="1"/>
</dbReference>
<dbReference type="Proteomes" id="UP001162060">
    <property type="component" value="Unassembled WGS sequence"/>
</dbReference>
<evidence type="ECO:0000256" key="1">
    <source>
        <dbReference type="SAM" id="MobiDB-lite"/>
    </source>
</evidence>
<name>A0AAV1TX74_9STRA</name>
<accession>A0AAV1TX74</accession>
<reference evidence="3" key="1">
    <citation type="submission" date="2024-01" db="EMBL/GenBank/DDBJ databases">
        <authorList>
            <person name="Webb A."/>
        </authorList>
    </citation>
    <scope>NUCLEOTIDE SEQUENCE</scope>
    <source>
        <strain evidence="3">Pm1</strain>
    </source>
</reference>
<proteinExistence type="predicted"/>
<comment type="caution">
    <text evidence="3">The sequence shown here is derived from an EMBL/GenBank/DDBJ whole genome shotgun (WGS) entry which is preliminary data.</text>
</comment>
<feature type="region of interest" description="Disordered" evidence="1">
    <location>
        <begin position="150"/>
        <end position="171"/>
    </location>
</feature>
<feature type="domain" description="Tf2-1-like SH3-like" evidence="2">
    <location>
        <begin position="25"/>
        <end position="71"/>
    </location>
</feature>
<dbReference type="EMBL" id="CAKLBY020000105">
    <property type="protein sequence ID" value="CAK7926986.1"/>
    <property type="molecule type" value="Genomic_DNA"/>
</dbReference>
<gene>
    <name evidence="3" type="ORF">PM001_LOCUS12136</name>
</gene>
<evidence type="ECO:0000313" key="3">
    <source>
        <dbReference type="EMBL" id="CAK7926986.1"/>
    </source>
</evidence>